<dbReference type="PATRIC" id="fig|2209.72.peg.919"/>
<accession>A0A0F8K736</accession>
<proteinExistence type="predicted"/>
<dbReference type="GO" id="GO:0016758">
    <property type="term" value="F:hexosyltransferase activity"/>
    <property type="evidence" value="ECO:0007669"/>
    <property type="project" value="TreeGrafter"/>
</dbReference>
<dbReference type="Pfam" id="PF00534">
    <property type="entry name" value="Glycos_transf_1"/>
    <property type="match status" value="1"/>
</dbReference>
<feature type="domain" description="Glycosyl transferase family 1" evidence="1">
    <location>
        <begin position="200"/>
        <end position="349"/>
    </location>
</feature>
<dbReference type="SUPFAM" id="SSF53756">
    <property type="entry name" value="UDP-Glycosyltransferase/glycogen phosphorylase"/>
    <property type="match status" value="1"/>
</dbReference>
<dbReference type="InterPro" id="IPR050194">
    <property type="entry name" value="Glycosyltransferase_grp1"/>
</dbReference>
<reference evidence="2 3" key="1">
    <citation type="journal article" date="2015" name="ISME J.">
        <title>Genomic and phenotypic differentiation among Methanosarcina mazei populations from Columbia River sediment.</title>
        <authorList>
            <person name="Youngblut N.D."/>
            <person name="Wirth J.S."/>
            <person name="Henriksen J.R."/>
            <person name="Smith M."/>
            <person name="Simon H."/>
            <person name="Metcalf W.W."/>
            <person name="Whitaker R.J."/>
        </authorList>
    </citation>
    <scope>NUCLEOTIDE SEQUENCE [LARGE SCALE GENOMIC DNA]</scope>
    <source>
        <strain evidence="2 3">3.H.A.2.4</strain>
    </source>
</reference>
<dbReference type="PANTHER" id="PTHR45947">
    <property type="entry name" value="SULFOQUINOVOSYL TRANSFERASE SQD2"/>
    <property type="match status" value="1"/>
</dbReference>
<evidence type="ECO:0000313" key="3">
    <source>
        <dbReference type="Proteomes" id="UP000034817"/>
    </source>
</evidence>
<dbReference type="Gene3D" id="3.40.50.2000">
    <property type="entry name" value="Glycogen Phosphorylase B"/>
    <property type="match status" value="2"/>
</dbReference>
<dbReference type="InterPro" id="IPR001296">
    <property type="entry name" value="Glyco_trans_1"/>
</dbReference>
<protein>
    <recommendedName>
        <fullName evidence="1">Glycosyl transferase family 1 domain-containing protein</fullName>
    </recommendedName>
</protein>
<dbReference type="Proteomes" id="UP000034817">
    <property type="component" value="Unassembled WGS sequence"/>
</dbReference>
<gene>
    <name evidence="2" type="ORF">DU55_04195</name>
</gene>
<sequence>MTKNTNSLISKSSICIVTSPRTKAAITPLSNFVDIFCSSSKQVYLITGNDGAEVFKINKNIRGTSISHKAQEHVTSRILNHIFLQLKISYEILKLNKNIDSSIFFMGESLLLPVLTLKILRKPIVLSLAASYPKIIDSQKGLQSILKLPKYLEIINYMLADRIVIYSSNLIKEWGLYRYQDKIRISHEHILDFNRFKLEKKYNEREFVIGYIGRFSEEKGIINFVKSIPEILKKEPFLNILIMGDGDLRGNVEKYILENGLENKTKLTGWISHEDLPRHLNSLKLLVMPSYTEGLPNIMLEAMACGTPVLAAKVGAIPDIIKDTQTGFLMEDNSPENIAKNVIRALEYPYIGKIAEDAKSLVESEFTYEVAIEKYSSAFD</sequence>
<dbReference type="PANTHER" id="PTHR45947:SF3">
    <property type="entry name" value="SULFOQUINOVOSYL TRANSFERASE SQD2"/>
    <property type="match status" value="1"/>
</dbReference>
<organism evidence="2 3">
    <name type="scientific">Methanosarcina mazei</name>
    <name type="common">Methanosarcina frisia</name>
    <dbReference type="NCBI Taxonomy" id="2209"/>
    <lineage>
        <taxon>Archaea</taxon>
        <taxon>Methanobacteriati</taxon>
        <taxon>Methanobacteriota</taxon>
        <taxon>Stenosarchaea group</taxon>
        <taxon>Methanomicrobia</taxon>
        <taxon>Methanosarcinales</taxon>
        <taxon>Methanosarcinaceae</taxon>
        <taxon>Methanosarcina</taxon>
    </lineage>
</organism>
<comment type="caution">
    <text evidence="2">The sequence shown here is derived from an EMBL/GenBank/DDBJ whole genome shotgun (WGS) entry which is preliminary data.</text>
</comment>
<name>A0A0F8K736_METMZ</name>
<evidence type="ECO:0000259" key="1">
    <source>
        <dbReference type="Pfam" id="PF00534"/>
    </source>
</evidence>
<dbReference type="CDD" id="cd03801">
    <property type="entry name" value="GT4_PimA-like"/>
    <property type="match status" value="1"/>
</dbReference>
<dbReference type="RefSeq" id="WP_162199629.1">
    <property type="nucleotide sequence ID" value="NZ_JJPP01000013.1"/>
</dbReference>
<dbReference type="AlphaFoldDB" id="A0A0F8K736"/>
<evidence type="ECO:0000313" key="2">
    <source>
        <dbReference type="EMBL" id="KKG83658.1"/>
    </source>
</evidence>
<dbReference type="EMBL" id="JJPP01000013">
    <property type="protein sequence ID" value="KKG83658.1"/>
    <property type="molecule type" value="Genomic_DNA"/>
</dbReference>